<gene>
    <name evidence="1" type="primary">csgA_1</name>
    <name evidence="1" type="ORF">BEI61_01939</name>
</gene>
<evidence type="ECO:0000313" key="2">
    <source>
        <dbReference type="Proteomes" id="UP000094067"/>
    </source>
</evidence>
<dbReference type="Pfam" id="PF00106">
    <property type="entry name" value="adh_short"/>
    <property type="match status" value="1"/>
</dbReference>
<dbReference type="SUPFAM" id="SSF51735">
    <property type="entry name" value="NAD(P)-binding Rossmann-fold domains"/>
    <property type="match status" value="1"/>
</dbReference>
<dbReference type="PRINTS" id="PR00081">
    <property type="entry name" value="GDHRDH"/>
</dbReference>
<organism evidence="1 2">
    <name type="scientific">Eisenbergiella tayi</name>
    <dbReference type="NCBI Taxonomy" id="1432052"/>
    <lineage>
        <taxon>Bacteria</taxon>
        <taxon>Bacillati</taxon>
        <taxon>Bacillota</taxon>
        <taxon>Clostridia</taxon>
        <taxon>Lachnospirales</taxon>
        <taxon>Lachnospiraceae</taxon>
        <taxon>Eisenbergiella</taxon>
    </lineage>
</organism>
<sequence>MKEGDNVEQVFITGADRGVGFALCEQFAMHGYQVLAGQYMPEWKALEGLREKYPDQVTCITLDVGNTESVKDAVRRTADICDKVDILVNCAGIIRDDTREGFRSTLNTNTVGTLRVTELFLPLMENGKKRLCFFSSEAGSMSMLHRTGDGDSSYCTSKAALNMCVRLLFNELQPKGYTFRLYHPGWVRSYMAGDEKAVRGRYEPEESAQAAYRQFTSSRGYEDALIMTDIKGELWPF</sequence>
<dbReference type="GO" id="GO:0016616">
    <property type="term" value="F:oxidoreductase activity, acting on the CH-OH group of donors, NAD or NADP as acceptor"/>
    <property type="evidence" value="ECO:0007669"/>
    <property type="project" value="TreeGrafter"/>
</dbReference>
<dbReference type="InterPro" id="IPR052184">
    <property type="entry name" value="SDR_enzymes"/>
</dbReference>
<dbReference type="Gene3D" id="3.40.50.720">
    <property type="entry name" value="NAD(P)-binding Rossmann-like Domain"/>
    <property type="match status" value="1"/>
</dbReference>
<dbReference type="EMBL" id="MCGH01000002">
    <property type="protein sequence ID" value="ODM06050.1"/>
    <property type="molecule type" value="Genomic_DNA"/>
</dbReference>
<reference evidence="1 2" key="1">
    <citation type="submission" date="2016-07" db="EMBL/GenBank/DDBJ databases">
        <title>Characterization of isolates of Eisenbergiella tayi derived from blood cultures, using whole genome sequencing.</title>
        <authorList>
            <person name="Burdz T."/>
            <person name="Wiebe D."/>
            <person name="Huynh C."/>
            <person name="Bernard K."/>
        </authorList>
    </citation>
    <scope>NUCLEOTIDE SEQUENCE [LARGE SCALE GENOMIC DNA]</scope>
    <source>
        <strain evidence="1 2">NML 110608</strain>
    </source>
</reference>
<name>A0A1E3AB92_9FIRM</name>
<accession>A0A1E3AB92</accession>
<evidence type="ECO:0000313" key="1">
    <source>
        <dbReference type="EMBL" id="ODM06050.1"/>
    </source>
</evidence>
<proteinExistence type="predicted"/>
<dbReference type="PANTHER" id="PTHR45458">
    <property type="entry name" value="SHORT-CHAIN DEHYDROGENASE/REDUCTASE SDR"/>
    <property type="match status" value="1"/>
</dbReference>
<dbReference type="PATRIC" id="fig|1432052.4.peg.2166"/>
<dbReference type="AlphaFoldDB" id="A0A1E3AB92"/>
<dbReference type="PANTHER" id="PTHR45458:SF1">
    <property type="entry name" value="SHORT CHAIN DEHYDROGENASE"/>
    <property type="match status" value="1"/>
</dbReference>
<comment type="caution">
    <text evidence="1">The sequence shown here is derived from an EMBL/GenBank/DDBJ whole genome shotgun (WGS) entry which is preliminary data.</text>
</comment>
<dbReference type="InterPro" id="IPR036291">
    <property type="entry name" value="NAD(P)-bd_dom_sf"/>
</dbReference>
<dbReference type="InterPro" id="IPR002347">
    <property type="entry name" value="SDR_fam"/>
</dbReference>
<protein>
    <submittedName>
        <fullName evidence="1">C-factor</fullName>
    </submittedName>
</protein>
<dbReference type="Proteomes" id="UP000094067">
    <property type="component" value="Unassembled WGS sequence"/>
</dbReference>